<dbReference type="RefSeq" id="WP_344949775.1">
    <property type="nucleotide sequence ID" value="NZ_BAAAZG010000025.1"/>
</dbReference>
<proteinExistence type="predicted"/>
<evidence type="ECO:0000256" key="1">
    <source>
        <dbReference type="SAM" id="MobiDB-lite"/>
    </source>
</evidence>
<evidence type="ECO:0000313" key="3">
    <source>
        <dbReference type="Proteomes" id="UP001500683"/>
    </source>
</evidence>
<gene>
    <name evidence="2" type="ORF">GCM10022214_41550</name>
</gene>
<feature type="region of interest" description="Disordered" evidence="1">
    <location>
        <begin position="1"/>
        <end position="49"/>
    </location>
</feature>
<organism evidence="2 3">
    <name type="scientific">Actinomadura miaoliensis</name>
    <dbReference type="NCBI Taxonomy" id="430685"/>
    <lineage>
        <taxon>Bacteria</taxon>
        <taxon>Bacillati</taxon>
        <taxon>Actinomycetota</taxon>
        <taxon>Actinomycetes</taxon>
        <taxon>Streptosporangiales</taxon>
        <taxon>Thermomonosporaceae</taxon>
        <taxon>Actinomadura</taxon>
    </lineage>
</organism>
<sequence>MTTRLDVRPRSVLSSRPRPAVRPVPSSSRPSSSRPSSPRSSVPSSGSSWAPVVEWDAVRGLHVARCVRCVEFFTSSRLDLVEDWATTHRCDAELAALLAHIAGGRAA</sequence>
<feature type="compositionally biased region" description="Low complexity" evidence="1">
    <location>
        <begin position="10"/>
        <end position="49"/>
    </location>
</feature>
<dbReference type="Proteomes" id="UP001500683">
    <property type="component" value="Unassembled WGS sequence"/>
</dbReference>
<name>A0ABP7W1C9_9ACTN</name>
<evidence type="ECO:0000313" key="2">
    <source>
        <dbReference type="EMBL" id="GAA4078949.1"/>
    </source>
</evidence>
<keyword evidence="3" id="KW-1185">Reference proteome</keyword>
<reference evidence="3" key="1">
    <citation type="journal article" date="2019" name="Int. J. Syst. Evol. Microbiol.">
        <title>The Global Catalogue of Microorganisms (GCM) 10K type strain sequencing project: providing services to taxonomists for standard genome sequencing and annotation.</title>
        <authorList>
            <consortium name="The Broad Institute Genomics Platform"/>
            <consortium name="The Broad Institute Genome Sequencing Center for Infectious Disease"/>
            <person name="Wu L."/>
            <person name="Ma J."/>
        </authorList>
    </citation>
    <scope>NUCLEOTIDE SEQUENCE [LARGE SCALE GENOMIC DNA]</scope>
    <source>
        <strain evidence="3">JCM 16702</strain>
    </source>
</reference>
<protein>
    <submittedName>
        <fullName evidence="2">Uncharacterized protein</fullName>
    </submittedName>
</protein>
<dbReference type="EMBL" id="BAAAZG010000025">
    <property type="protein sequence ID" value="GAA4078949.1"/>
    <property type="molecule type" value="Genomic_DNA"/>
</dbReference>
<accession>A0ABP7W1C9</accession>
<comment type="caution">
    <text evidence="2">The sequence shown here is derived from an EMBL/GenBank/DDBJ whole genome shotgun (WGS) entry which is preliminary data.</text>
</comment>